<dbReference type="PANTHER" id="PTHR42804">
    <property type="entry name" value="ALDEHYDE DEHYDROGENASE"/>
    <property type="match status" value="1"/>
</dbReference>
<dbReference type="RefSeq" id="WP_344301258.1">
    <property type="nucleotide sequence ID" value="NZ_BAAAQW010000014.1"/>
</dbReference>
<feature type="domain" description="Aldehyde dehydrogenase" evidence="3">
    <location>
        <begin position="42"/>
        <end position="512"/>
    </location>
</feature>
<dbReference type="InterPro" id="IPR016161">
    <property type="entry name" value="Ald_DH/histidinol_DH"/>
</dbReference>
<sequence length="517" mass="54067">MTTVPTAQDAHTQDARARRAALDLPYTRVDDMFIDGAYVPARGTGRNPVTDPATGEVWGEVPDGSAEDVDAAVAAARRAFDAGPWPRLSPSERAAYLTRIADEIEARAETLALTNTRENGSPITETRGAAANAAGIFRYFATLAEYLEREDVRPFPFAPGQESVVRREPVGVCALIAPWNFPINLVVIKLAPALLAGCTVVIKPASPTPLSIRFIVDAVAAAGVPAGVVNLVTGSGRMGDVLVKHPGVDKVAFTGSTPVGRRIAAACGELLRPVTLELGGKSSAIVLPDADLDAMAKVLIRSSMRNTGQTCYISTRILAPASRYEEVVEMARSVIAAAPQGDPLDPSTVFGPSATKSQFETVMGYVESGLEEGARATAGGRAASFAPETGLEGGFFVEPTVFADVTPSMRVSREEIFGPVLTILKYDDSAPGGGVDEAVALANNTEFGLGGLVFSSDPEAALAVADRVDTGSIGINFFASNHSAPFGGRHDSGLGTEYGVEGLSAYLTYKSIHRKAG</sequence>
<dbReference type="Proteomes" id="UP001500432">
    <property type="component" value="Unassembled WGS sequence"/>
</dbReference>
<dbReference type="InterPro" id="IPR015590">
    <property type="entry name" value="Aldehyde_DH_dom"/>
</dbReference>
<comment type="similarity">
    <text evidence="1">Belongs to the aldehyde dehydrogenase family.</text>
</comment>
<evidence type="ECO:0000256" key="1">
    <source>
        <dbReference type="ARBA" id="ARBA00009986"/>
    </source>
</evidence>
<keyword evidence="2" id="KW-0560">Oxidoreductase</keyword>
<evidence type="ECO:0000259" key="3">
    <source>
        <dbReference type="Pfam" id="PF00171"/>
    </source>
</evidence>
<gene>
    <name evidence="4" type="ORF">GCM10009849_36360</name>
</gene>
<dbReference type="InterPro" id="IPR016163">
    <property type="entry name" value="Ald_DH_C"/>
</dbReference>
<dbReference type="SUPFAM" id="SSF53720">
    <property type="entry name" value="ALDH-like"/>
    <property type="match status" value="1"/>
</dbReference>
<keyword evidence="5" id="KW-1185">Reference proteome</keyword>
<dbReference type="Gene3D" id="3.40.605.10">
    <property type="entry name" value="Aldehyde Dehydrogenase, Chain A, domain 1"/>
    <property type="match status" value="1"/>
</dbReference>
<dbReference type="Gene3D" id="3.40.309.10">
    <property type="entry name" value="Aldehyde Dehydrogenase, Chain A, domain 2"/>
    <property type="match status" value="1"/>
</dbReference>
<dbReference type="PANTHER" id="PTHR42804:SF1">
    <property type="entry name" value="ALDEHYDE DEHYDROGENASE-RELATED"/>
    <property type="match status" value="1"/>
</dbReference>
<dbReference type="Pfam" id="PF00171">
    <property type="entry name" value="Aldedh"/>
    <property type="match status" value="1"/>
</dbReference>
<dbReference type="EMBL" id="BAAAQW010000014">
    <property type="protein sequence ID" value="GAA2203545.1"/>
    <property type="molecule type" value="Genomic_DNA"/>
</dbReference>
<evidence type="ECO:0000313" key="4">
    <source>
        <dbReference type="EMBL" id="GAA2203545.1"/>
    </source>
</evidence>
<protein>
    <submittedName>
        <fullName evidence="4">Aldehyde dehydrogenase family protein</fullName>
    </submittedName>
</protein>
<organism evidence="4 5">
    <name type="scientific">Sinomonas flava</name>
    <dbReference type="NCBI Taxonomy" id="496857"/>
    <lineage>
        <taxon>Bacteria</taxon>
        <taxon>Bacillati</taxon>
        <taxon>Actinomycetota</taxon>
        <taxon>Actinomycetes</taxon>
        <taxon>Micrococcales</taxon>
        <taxon>Micrococcaceae</taxon>
        <taxon>Sinomonas</taxon>
    </lineage>
</organism>
<evidence type="ECO:0000313" key="5">
    <source>
        <dbReference type="Proteomes" id="UP001500432"/>
    </source>
</evidence>
<comment type="caution">
    <text evidence="4">The sequence shown here is derived from an EMBL/GenBank/DDBJ whole genome shotgun (WGS) entry which is preliminary data.</text>
</comment>
<proteinExistence type="inferred from homology"/>
<dbReference type="InterPro" id="IPR016162">
    <property type="entry name" value="Ald_DH_N"/>
</dbReference>
<accession>A0ABN3C3A3</accession>
<evidence type="ECO:0000256" key="2">
    <source>
        <dbReference type="ARBA" id="ARBA00023002"/>
    </source>
</evidence>
<reference evidence="4 5" key="1">
    <citation type="journal article" date="2019" name="Int. J. Syst. Evol. Microbiol.">
        <title>The Global Catalogue of Microorganisms (GCM) 10K type strain sequencing project: providing services to taxonomists for standard genome sequencing and annotation.</title>
        <authorList>
            <consortium name="The Broad Institute Genomics Platform"/>
            <consortium name="The Broad Institute Genome Sequencing Center for Infectious Disease"/>
            <person name="Wu L."/>
            <person name="Ma J."/>
        </authorList>
    </citation>
    <scope>NUCLEOTIDE SEQUENCE [LARGE SCALE GENOMIC DNA]</scope>
    <source>
        <strain evidence="4 5">JCM 16034</strain>
    </source>
</reference>
<name>A0ABN3C3A3_9MICC</name>